<evidence type="ECO:0000313" key="5">
    <source>
        <dbReference type="EMBL" id="SHM64612.1"/>
    </source>
</evidence>
<gene>
    <name evidence="5" type="ORF">SAMN05444266_109320</name>
</gene>
<dbReference type="GO" id="GO:0003677">
    <property type="term" value="F:DNA binding"/>
    <property type="evidence" value="ECO:0007669"/>
    <property type="project" value="UniProtKB-KW"/>
</dbReference>
<dbReference type="AlphaFoldDB" id="A0A1M7KGY7"/>
<dbReference type="EMBL" id="FRBL01000009">
    <property type="protein sequence ID" value="SHM64612.1"/>
    <property type="molecule type" value="Genomic_DNA"/>
</dbReference>
<dbReference type="InterPro" id="IPR016032">
    <property type="entry name" value="Sig_transdc_resp-reg_C-effctor"/>
</dbReference>
<name>A0A1M7KGY7_9BACT</name>
<evidence type="ECO:0000313" key="6">
    <source>
        <dbReference type="Proteomes" id="UP000184420"/>
    </source>
</evidence>
<dbReference type="InterPro" id="IPR000792">
    <property type="entry name" value="Tscrpt_reg_LuxR_C"/>
</dbReference>
<dbReference type="Pfam" id="PF00196">
    <property type="entry name" value="GerE"/>
    <property type="match status" value="1"/>
</dbReference>
<dbReference type="SUPFAM" id="SSF46894">
    <property type="entry name" value="C-terminal effector domain of the bipartite response regulators"/>
    <property type="match status" value="1"/>
</dbReference>
<dbReference type="RefSeq" id="WP_218588096.1">
    <property type="nucleotide sequence ID" value="NZ_FRBL01000009.1"/>
</dbReference>
<organism evidence="5 6">
    <name type="scientific">Chitinophaga jiangningensis</name>
    <dbReference type="NCBI Taxonomy" id="1419482"/>
    <lineage>
        <taxon>Bacteria</taxon>
        <taxon>Pseudomonadati</taxon>
        <taxon>Bacteroidota</taxon>
        <taxon>Chitinophagia</taxon>
        <taxon>Chitinophagales</taxon>
        <taxon>Chitinophagaceae</taxon>
        <taxon>Chitinophaga</taxon>
    </lineage>
</organism>
<keyword evidence="2" id="KW-0238">DNA-binding</keyword>
<evidence type="ECO:0000256" key="1">
    <source>
        <dbReference type="ARBA" id="ARBA00023015"/>
    </source>
</evidence>
<evidence type="ECO:0000259" key="4">
    <source>
        <dbReference type="PROSITE" id="PS50043"/>
    </source>
</evidence>
<evidence type="ECO:0000256" key="3">
    <source>
        <dbReference type="ARBA" id="ARBA00023163"/>
    </source>
</evidence>
<dbReference type="GO" id="GO:0006355">
    <property type="term" value="P:regulation of DNA-templated transcription"/>
    <property type="evidence" value="ECO:0007669"/>
    <property type="project" value="InterPro"/>
</dbReference>
<feature type="domain" description="HTH luxR-type" evidence="4">
    <location>
        <begin position="207"/>
        <end position="272"/>
    </location>
</feature>
<dbReference type="CDD" id="cd06170">
    <property type="entry name" value="LuxR_C_like"/>
    <property type="match status" value="1"/>
</dbReference>
<reference evidence="5 6" key="1">
    <citation type="submission" date="2016-11" db="EMBL/GenBank/DDBJ databases">
        <authorList>
            <person name="Jaros S."/>
            <person name="Januszkiewicz K."/>
            <person name="Wedrychowicz H."/>
        </authorList>
    </citation>
    <scope>NUCLEOTIDE SEQUENCE [LARGE SCALE GENOMIC DNA]</scope>
    <source>
        <strain evidence="5 6">DSM 27406</strain>
    </source>
</reference>
<sequence>MSELLSLNYSIGELSIFNLQQLSMEHIATTGIISVNLYEKSKVICTSWNTCETAEEYITGIKDFHALYWKVKPKHTLWYNENCSFDIPADLQAWTDSFLNASAVNAGFDGKVAIVIGDNMLHLLSLASLFEESTTNLAPRFFRHREEALPWLEKKSKLQPVSPPTIKVKSLMDGKSEISLEINSEALNEYIFLLNRLLKSSIFKMQHAEQFIRLSAREKEVFQQIVRGATNPAIAKALFISIDTVKTHRKNIMQKLRCRNVQELLQYSIFVQV</sequence>
<dbReference type="PRINTS" id="PR00038">
    <property type="entry name" value="HTHLUXR"/>
</dbReference>
<proteinExistence type="predicted"/>
<dbReference type="STRING" id="1419482.SAMN05444266_109320"/>
<dbReference type="Proteomes" id="UP000184420">
    <property type="component" value="Unassembled WGS sequence"/>
</dbReference>
<evidence type="ECO:0000256" key="2">
    <source>
        <dbReference type="ARBA" id="ARBA00023125"/>
    </source>
</evidence>
<keyword evidence="1" id="KW-0805">Transcription regulation</keyword>
<protein>
    <submittedName>
        <fullName evidence="5">Regulatory protein, luxR family</fullName>
    </submittedName>
</protein>
<keyword evidence="3" id="KW-0804">Transcription</keyword>
<keyword evidence="6" id="KW-1185">Reference proteome</keyword>
<dbReference type="PANTHER" id="PTHR44688">
    <property type="entry name" value="DNA-BINDING TRANSCRIPTIONAL ACTIVATOR DEVR_DOSR"/>
    <property type="match status" value="1"/>
</dbReference>
<dbReference type="PROSITE" id="PS00622">
    <property type="entry name" value="HTH_LUXR_1"/>
    <property type="match status" value="1"/>
</dbReference>
<dbReference type="PANTHER" id="PTHR44688:SF16">
    <property type="entry name" value="DNA-BINDING TRANSCRIPTIONAL ACTIVATOR DEVR_DOSR"/>
    <property type="match status" value="1"/>
</dbReference>
<dbReference type="InterPro" id="IPR036388">
    <property type="entry name" value="WH-like_DNA-bd_sf"/>
</dbReference>
<dbReference type="SMART" id="SM00421">
    <property type="entry name" value="HTH_LUXR"/>
    <property type="match status" value="1"/>
</dbReference>
<dbReference type="PROSITE" id="PS50043">
    <property type="entry name" value="HTH_LUXR_2"/>
    <property type="match status" value="1"/>
</dbReference>
<dbReference type="Gene3D" id="1.10.10.10">
    <property type="entry name" value="Winged helix-like DNA-binding domain superfamily/Winged helix DNA-binding domain"/>
    <property type="match status" value="1"/>
</dbReference>
<accession>A0A1M7KGY7</accession>